<keyword evidence="1" id="KW-1133">Transmembrane helix</keyword>
<name>A0A2N6UDT2_9LACT</name>
<accession>A0A2N6UDT2</accession>
<feature type="transmembrane region" description="Helical" evidence="1">
    <location>
        <begin position="316"/>
        <end position="337"/>
    </location>
</feature>
<dbReference type="GO" id="GO:0015293">
    <property type="term" value="F:symporter activity"/>
    <property type="evidence" value="ECO:0007669"/>
    <property type="project" value="InterPro"/>
</dbReference>
<keyword evidence="3" id="KW-1185">Reference proteome</keyword>
<feature type="transmembrane region" description="Helical" evidence="1">
    <location>
        <begin position="192"/>
        <end position="213"/>
    </location>
</feature>
<feature type="transmembrane region" description="Helical" evidence="1">
    <location>
        <begin position="51"/>
        <end position="72"/>
    </location>
</feature>
<dbReference type="InterPro" id="IPR036259">
    <property type="entry name" value="MFS_trans_sf"/>
</dbReference>
<dbReference type="AlphaFoldDB" id="A0A2N6UDT2"/>
<feature type="transmembrane region" description="Helical" evidence="1">
    <location>
        <begin position="93"/>
        <end position="111"/>
    </location>
</feature>
<dbReference type="RefSeq" id="WP_102199128.1">
    <property type="nucleotide sequence ID" value="NZ_PNHQ01000009.1"/>
</dbReference>
<dbReference type="PANTHER" id="PTHR11328">
    <property type="entry name" value="MAJOR FACILITATOR SUPERFAMILY DOMAIN-CONTAINING PROTEIN"/>
    <property type="match status" value="1"/>
</dbReference>
<dbReference type="InterPro" id="IPR039672">
    <property type="entry name" value="MFS_2"/>
</dbReference>
<proteinExistence type="predicted"/>
<keyword evidence="1" id="KW-0472">Membrane</keyword>
<keyword evidence="1" id="KW-0812">Transmembrane</keyword>
<dbReference type="Pfam" id="PF13347">
    <property type="entry name" value="MFS_2"/>
    <property type="match status" value="1"/>
</dbReference>
<dbReference type="Proteomes" id="UP000235701">
    <property type="component" value="Unassembled WGS sequence"/>
</dbReference>
<feature type="transmembrane region" description="Helical" evidence="1">
    <location>
        <begin position="434"/>
        <end position="456"/>
    </location>
</feature>
<evidence type="ECO:0000256" key="1">
    <source>
        <dbReference type="SAM" id="Phobius"/>
    </source>
</evidence>
<feature type="transmembrane region" description="Helical" evidence="1">
    <location>
        <begin position="167"/>
        <end position="186"/>
    </location>
</feature>
<protein>
    <recommendedName>
        <fullName evidence="4">MFS transporter</fullName>
    </recommendedName>
</protein>
<reference evidence="2 3" key="1">
    <citation type="submission" date="2017-09" db="EMBL/GenBank/DDBJ databases">
        <title>Bacterial strain isolated from the female urinary microbiota.</title>
        <authorList>
            <person name="Thomas-White K."/>
            <person name="Kumar N."/>
            <person name="Forster S."/>
            <person name="Putonti C."/>
            <person name="Lawley T."/>
            <person name="Wolfe A.J."/>
        </authorList>
    </citation>
    <scope>NUCLEOTIDE SEQUENCE [LARGE SCALE GENOMIC DNA]</scope>
    <source>
        <strain evidence="2 3">UMB0240</strain>
    </source>
</reference>
<dbReference type="SUPFAM" id="SSF103473">
    <property type="entry name" value="MFS general substrate transporter"/>
    <property type="match status" value="1"/>
</dbReference>
<dbReference type="GO" id="GO:0008643">
    <property type="term" value="P:carbohydrate transport"/>
    <property type="evidence" value="ECO:0007669"/>
    <property type="project" value="InterPro"/>
</dbReference>
<evidence type="ECO:0000313" key="2">
    <source>
        <dbReference type="EMBL" id="PMC79763.1"/>
    </source>
</evidence>
<comment type="caution">
    <text evidence="2">The sequence shown here is derived from an EMBL/GenBank/DDBJ whole genome shotgun (WGS) entry which is preliminary data.</text>
</comment>
<feature type="transmembrane region" description="Helical" evidence="1">
    <location>
        <begin position="282"/>
        <end position="304"/>
    </location>
</feature>
<gene>
    <name evidence="2" type="ORF">CJ191_04725</name>
</gene>
<dbReference type="EMBL" id="PNHQ01000009">
    <property type="protein sequence ID" value="PMC79763.1"/>
    <property type="molecule type" value="Genomic_DNA"/>
</dbReference>
<sequence length="479" mass="53173">MSVSKVSRFTNDLTWKHKIGYAAGDAGGVLTLSLVQTYMTRYITNTLQVPYAILSILLLVWNIWDMVNDPMMGTLMDKAYAKSNGHKDKFRPWILRSIPLIVFGLIAFYSVPTGLSQMTTVAMLFVFKIIYELGYTMMNIAMGSLISGMATNDIERTTLSSARGMGSTIGSLVFAIIAPQVLARLGETTRGFMIAAIITAVLGGIIIFMHYVWTEERNKLSSEVTDAEDAKASNVKFTDILNVFKKNRAFLALSLHSIIIVFGQTLYSTSQTYVYGDHYRNIGLMSFATTLMSLIMVAILLSAPKLVKVFGSTDKLIRNSLVFGGSLLLVLFTFMYFSDVNDNVYMIVSSVGFAIIMMSVQLQWGLVSEATDYNEYITGKRTEGAIYGTFSLTRRIGQTIAQSLSVSMIGWIGYSPEIANSGGNQTLETLKGLQVMNLLIPGICAFLSWICFRFIWNITGELREKIVAWKDSRTADLED</sequence>
<feature type="transmembrane region" description="Helical" evidence="1">
    <location>
        <begin position="123"/>
        <end position="146"/>
    </location>
</feature>
<organism evidence="2 3">
    <name type="scientific">Aerococcus viridans</name>
    <dbReference type="NCBI Taxonomy" id="1377"/>
    <lineage>
        <taxon>Bacteria</taxon>
        <taxon>Bacillati</taxon>
        <taxon>Bacillota</taxon>
        <taxon>Bacilli</taxon>
        <taxon>Lactobacillales</taxon>
        <taxon>Aerococcaceae</taxon>
        <taxon>Aerococcus</taxon>
    </lineage>
</organism>
<dbReference type="Gene3D" id="1.20.1250.20">
    <property type="entry name" value="MFS general substrate transporter like domains"/>
    <property type="match status" value="1"/>
</dbReference>
<evidence type="ECO:0008006" key="4">
    <source>
        <dbReference type="Google" id="ProtNLM"/>
    </source>
</evidence>
<evidence type="ECO:0000313" key="3">
    <source>
        <dbReference type="Proteomes" id="UP000235701"/>
    </source>
</evidence>
<dbReference type="PANTHER" id="PTHR11328:SF24">
    <property type="entry name" value="MAJOR FACILITATOR SUPERFAMILY (MFS) PROFILE DOMAIN-CONTAINING PROTEIN"/>
    <property type="match status" value="1"/>
</dbReference>
<feature type="transmembrane region" description="Helical" evidence="1">
    <location>
        <begin position="249"/>
        <end position="267"/>
    </location>
</feature>
<dbReference type="OrthoDB" id="9764596at2"/>
<dbReference type="GO" id="GO:0005886">
    <property type="term" value="C:plasma membrane"/>
    <property type="evidence" value="ECO:0007669"/>
    <property type="project" value="TreeGrafter"/>
</dbReference>
<feature type="transmembrane region" description="Helical" evidence="1">
    <location>
        <begin position="343"/>
        <end position="360"/>
    </location>
</feature>